<proteinExistence type="predicted"/>
<dbReference type="Pfam" id="PF12224">
    <property type="entry name" value="Amidoligase_2"/>
    <property type="match status" value="1"/>
</dbReference>
<dbReference type="PANTHER" id="PTHR36847">
    <property type="entry name" value="AMIDOLIGASE ENZYME"/>
    <property type="match status" value="1"/>
</dbReference>
<dbReference type="Proteomes" id="UP000429811">
    <property type="component" value="Unassembled WGS sequence"/>
</dbReference>
<reference evidence="1" key="2">
    <citation type="submission" date="2023-01" db="EMBL/GenBank/DDBJ databases">
        <title>Human gut microbiome strain richness.</title>
        <authorList>
            <person name="Chen-Liaw A."/>
        </authorList>
    </citation>
    <scope>NUCLEOTIDE SEQUENCE</scope>
    <source>
        <strain evidence="1">1001287st1_F4_1001285I_161205</strain>
    </source>
</reference>
<accession>A0A6I2RBM3</accession>
<comment type="caution">
    <text evidence="2">The sequence shown here is derived from an EMBL/GenBank/DDBJ whole genome shotgun (WGS) entry which is preliminary data.</text>
</comment>
<dbReference type="Proteomes" id="UP001211173">
    <property type="component" value="Unassembled WGS sequence"/>
</dbReference>
<evidence type="ECO:0000313" key="2">
    <source>
        <dbReference type="EMBL" id="MSB48185.1"/>
    </source>
</evidence>
<dbReference type="EMBL" id="JAQLWV010000044">
    <property type="protein sequence ID" value="MDB7935449.1"/>
    <property type="molecule type" value="Genomic_DNA"/>
</dbReference>
<gene>
    <name evidence="2" type="ORF">GKE90_05645</name>
    <name evidence="1" type="ORF">PNE06_20400</name>
</gene>
<dbReference type="RefSeq" id="WP_154250130.1">
    <property type="nucleotide sequence ID" value="NZ_CAXUMB010000101.1"/>
</dbReference>
<dbReference type="AlphaFoldDB" id="A0A6I2RBM3"/>
<dbReference type="InterPro" id="IPR022025">
    <property type="entry name" value="Amidoligase_2"/>
</dbReference>
<protein>
    <submittedName>
        <fullName evidence="1">Amidoligase family protein</fullName>
    </submittedName>
</protein>
<dbReference type="EMBL" id="WKPO01000005">
    <property type="protein sequence ID" value="MSB48185.1"/>
    <property type="molecule type" value="Genomic_DNA"/>
</dbReference>
<reference evidence="2 3" key="1">
    <citation type="journal article" date="2019" name="Nat. Med.">
        <title>A library of human gut bacterial isolates paired with longitudinal multiomics data enables mechanistic microbiome research.</title>
        <authorList>
            <person name="Poyet M."/>
            <person name="Groussin M."/>
            <person name="Gibbons S.M."/>
            <person name="Avila-Pacheco J."/>
            <person name="Jiang X."/>
            <person name="Kearney S.M."/>
            <person name="Perrotta A.R."/>
            <person name="Berdy B."/>
            <person name="Zhao S."/>
            <person name="Lieberman T.D."/>
            <person name="Swanson P.K."/>
            <person name="Smith M."/>
            <person name="Roesemann S."/>
            <person name="Alexander J.E."/>
            <person name="Rich S.A."/>
            <person name="Livny J."/>
            <person name="Vlamakis H."/>
            <person name="Clish C."/>
            <person name="Bullock K."/>
            <person name="Deik A."/>
            <person name="Scott J."/>
            <person name="Pierce K.A."/>
            <person name="Xavier R.J."/>
            <person name="Alm E.J."/>
        </authorList>
    </citation>
    <scope>NUCLEOTIDE SEQUENCE [LARGE SCALE GENOMIC DNA]</scope>
    <source>
        <strain evidence="2 3">BIOML-A5</strain>
    </source>
</reference>
<dbReference type="PANTHER" id="PTHR36847:SF1">
    <property type="entry name" value="AMIDOLIGASE ENZYME"/>
    <property type="match status" value="1"/>
</dbReference>
<evidence type="ECO:0000313" key="1">
    <source>
        <dbReference type="EMBL" id="MDB7935449.1"/>
    </source>
</evidence>
<name>A0A6I2RBM3_FLAPL</name>
<organism evidence="2 3">
    <name type="scientific">Flavonifractor plautii</name>
    <name type="common">Fusobacterium plautii</name>
    <dbReference type="NCBI Taxonomy" id="292800"/>
    <lineage>
        <taxon>Bacteria</taxon>
        <taxon>Bacillati</taxon>
        <taxon>Bacillota</taxon>
        <taxon>Clostridia</taxon>
        <taxon>Eubacteriales</taxon>
        <taxon>Oscillospiraceae</taxon>
        <taxon>Flavonifractor</taxon>
    </lineage>
</organism>
<evidence type="ECO:0000313" key="3">
    <source>
        <dbReference type="Proteomes" id="UP000429811"/>
    </source>
</evidence>
<sequence length="322" mass="37352">MTGLKDQCFGVEVEMTGITRKQAAQALADYFGTIPKAKGGVYDTWKVKDPTGKEWKLVSDASIIGEQWTGTEYLENDIKDFRVELVTPKLTYPELPKLQECMRRLKQIGAKVNDSCGIHVHVDAANHNRQSLKNLISIMYSKEDLLFKALQVNEVRAIRFCKKVREPMLREARQLLSAEETTDLTQLEQIWYEGNVSSSDHYNWTRYYALNLHSVFYRGTVEWRCFNSTLNPELAAAYVNLCLAMSAQAIAQRSTIMRKTHSDNELFTFRVWLVRLGLNGDEFRETRDLLLAHLDGDRAWRFDKDSYEVNRNKKKKHREAER</sequence>